<keyword evidence="5 6" id="KW-0472">Membrane</keyword>
<dbReference type="Pfam" id="PF01145">
    <property type="entry name" value="Band_7"/>
    <property type="match status" value="1"/>
</dbReference>
<dbReference type="Proteomes" id="UP000219327">
    <property type="component" value="Unassembled WGS sequence"/>
</dbReference>
<dbReference type="SMART" id="SM00244">
    <property type="entry name" value="PHB"/>
    <property type="match status" value="1"/>
</dbReference>
<dbReference type="PANTHER" id="PTHR43327:SF2">
    <property type="entry name" value="MODULATOR OF FTSH PROTEASE HFLK"/>
    <property type="match status" value="1"/>
</dbReference>
<dbReference type="InterPro" id="IPR036013">
    <property type="entry name" value="Band_7/SPFH_dom_sf"/>
</dbReference>
<comment type="function">
    <text evidence="6">HflC and HflK could encode or regulate a protease.</text>
</comment>
<dbReference type="GO" id="GO:0008233">
    <property type="term" value="F:peptidase activity"/>
    <property type="evidence" value="ECO:0007669"/>
    <property type="project" value="UniProtKB-KW"/>
</dbReference>
<reference evidence="9 10" key="1">
    <citation type="submission" date="2017-08" db="EMBL/GenBank/DDBJ databases">
        <title>Fine stratification of microbial communities through a metagenomic profile of the photic zone.</title>
        <authorList>
            <person name="Haro-Moreno J.M."/>
            <person name="Lopez-Perez M."/>
            <person name="De La Torre J."/>
            <person name="Picazo A."/>
            <person name="Camacho A."/>
            <person name="Rodriguez-Valera F."/>
        </authorList>
    </citation>
    <scope>NUCLEOTIDE SEQUENCE [LARGE SCALE GENOMIC DNA]</scope>
    <source>
        <strain evidence="9">MED-G24</strain>
    </source>
</reference>
<evidence type="ECO:0000259" key="8">
    <source>
        <dbReference type="SMART" id="SM00244"/>
    </source>
</evidence>
<dbReference type="GO" id="GO:0016020">
    <property type="term" value="C:membrane"/>
    <property type="evidence" value="ECO:0007669"/>
    <property type="project" value="UniProtKB-SubCell"/>
</dbReference>
<evidence type="ECO:0000313" key="10">
    <source>
        <dbReference type="Proteomes" id="UP000219327"/>
    </source>
</evidence>
<feature type="transmembrane region" description="Helical" evidence="6">
    <location>
        <begin position="88"/>
        <end position="108"/>
    </location>
</feature>
<keyword evidence="9" id="KW-0645">Protease</keyword>
<evidence type="ECO:0000256" key="2">
    <source>
        <dbReference type="ARBA" id="ARBA00006971"/>
    </source>
</evidence>
<feature type="region of interest" description="Disordered" evidence="7">
    <location>
        <begin position="1"/>
        <end position="52"/>
    </location>
</feature>
<dbReference type="InterPro" id="IPR001107">
    <property type="entry name" value="Band_7"/>
</dbReference>
<evidence type="ECO:0000256" key="1">
    <source>
        <dbReference type="ARBA" id="ARBA00004167"/>
    </source>
</evidence>
<gene>
    <name evidence="9" type="primary">hflK</name>
    <name evidence="9" type="ORF">CNE99_00600</name>
</gene>
<evidence type="ECO:0000256" key="5">
    <source>
        <dbReference type="ARBA" id="ARBA00023136"/>
    </source>
</evidence>
<dbReference type="CDD" id="cd03404">
    <property type="entry name" value="SPFH_HflK"/>
    <property type="match status" value="1"/>
</dbReference>
<dbReference type="InterPro" id="IPR010201">
    <property type="entry name" value="HflK"/>
</dbReference>
<dbReference type="Gene3D" id="3.30.479.30">
    <property type="entry name" value="Band 7 domain"/>
    <property type="match status" value="1"/>
</dbReference>
<sequence>MPRRSTFGGTQNSVTSQVEREMAWNEPGGGKQGGDRDPWGNRDDQGPPDLDEAFRKLQNNLSQMFGGSRGGGSGSGGGSSVPSLNMNLLWLVLVVLLLVWFLAGVYTIDEQERGVVLRFGEVRDEIILPGLHWNPPLIDEVKFDNATQVRSIQHDAEMLTEDENIVKVKMSVQYVIFDIRAFLLRVKNPEKSLREAMESALRHEVGSASMNDVLTEGRAVLGLEVKDRIQTYMNRYNTGIEITQVNIDDTAPPDAVKAAFDDVIKAREDEVRFRNEANAYANQIVPEARGQAQRMLEEAQGYQQSKIAESRGQAERFNKLLAEYKLAPEVTRERIYLDTLESVMSNSTKVMVDVDGGNNLLYLPLDKIMESSANTNNERRTPTYTSSSSTTERREVGRPASRRGDR</sequence>
<evidence type="ECO:0000256" key="3">
    <source>
        <dbReference type="ARBA" id="ARBA00022692"/>
    </source>
</evidence>
<accession>A0A2A5X148</accession>
<evidence type="ECO:0000313" key="9">
    <source>
        <dbReference type="EMBL" id="PDH42243.1"/>
    </source>
</evidence>
<evidence type="ECO:0000256" key="4">
    <source>
        <dbReference type="ARBA" id="ARBA00022989"/>
    </source>
</evidence>
<dbReference type="NCBIfam" id="TIGR01933">
    <property type="entry name" value="hflK"/>
    <property type="match status" value="1"/>
</dbReference>
<feature type="compositionally biased region" description="Basic and acidic residues" evidence="7">
    <location>
        <begin position="391"/>
        <end position="406"/>
    </location>
</feature>
<evidence type="ECO:0000256" key="7">
    <source>
        <dbReference type="SAM" id="MobiDB-lite"/>
    </source>
</evidence>
<dbReference type="PANTHER" id="PTHR43327">
    <property type="entry name" value="STOMATIN-LIKE PROTEIN 2, MITOCHONDRIAL"/>
    <property type="match status" value="1"/>
</dbReference>
<feature type="compositionally biased region" description="Polar residues" evidence="7">
    <location>
        <begin position="7"/>
        <end position="17"/>
    </location>
</feature>
<proteinExistence type="inferred from homology"/>
<comment type="caution">
    <text evidence="9">The sequence shown here is derived from an EMBL/GenBank/DDBJ whole genome shotgun (WGS) entry which is preliminary data.</text>
</comment>
<dbReference type="Pfam" id="PF12221">
    <property type="entry name" value="HflK_N"/>
    <property type="match status" value="1"/>
</dbReference>
<dbReference type="InterPro" id="IPR020980">
    <property type="entry name" value="Membrane_HflK_N"/>
</dbReference>
<dbReference type="InterPro" id="IPR050710">
    <property type="entry name" value="Band7/mec-2_domain"/>
</dbReference>
<comment type="similarity">
    <text evidence="2 6">Belongs to the band 7/mec-2 family. HflK subfamily.</text>
</comment>
<protein>
    <recommendedName>
        <fullName evidence="6">Protein HflK</fullName>
    </recommendedName>
</protein>
<keyword evidence="4 6" id="KW-1133">Transmembrane helix</keyword>
<keyword evidence="9" id="KW-0378">Hydrolase</keyword>
<dbReference type="SUPFAM" id="SSF117892">
    <property type="entry name" value="Band 7/SPFH domain"/>
    <property type="match status" value="1"/>
</dbReference>
<name>A0A2A5X148_9GAMM</name>
<feature type="region of interest" description="Disordered" evidence="7">
    <location>
        <begin position="372"/>
        <end position="406"/>
    </location>
</feature>
<evidence type="ECO:0000256" key="6">
    <source>
        <dbReference type="RuleBase" id="RU364113"/>
    </source>
</evidence>
<feature type="domain" description="Band 7" evidence="8">
    <location>
        <begin position="103"/>
        <end position="264"/>
    </location>
</feature>
<dbReference type="GO" id="GO:0006508">
    <property type="term" value="P:proteolysis"/>
    <property type="evidence" value="ECO:0007669"/>
    <property type="project" value="UniProtKB-KW"/>
</dbReference>
<comment type="subunit">
    <text evidence="6">HflC and HflK may interact to form a multimeric complex.</text>
</comment>
<keyword evidence="3 6" id="KW-0812">Transmembrane</keyword>
<feature type="compositionally biased region" description="Basic and acidic residues" evidence="7">
    <location>
        <begin position="33"/>
        <end position="45"/>
    </location>
</feature>
<dbReference type="EMBL" id="NTKD01000001">
    <property type="protein sequence ID" value="PDH42243.1"/>
    <property type="molecule type" value="Genomic_DNA"/>
</dbReference>
<organism evidence="9 10">
    <name type="scientific">OM182 bacterium MED-G24</name>
    <dbReference type="NCBI Taxonomy" id="1986255"/>
    <lineage>
        <taxon>Bacteria</taxon>
        <taxon>Pseudomonadati</taxon>
        <taxon>Pseudomonadota</taxon>
        <taxon>Gammaproteobacteria</taxon>
        <taxon>OMG group</taxon>
        <taxon>OM182 clade</taxon>
    </lineage>
</organism>
<comment type="subcellular location">
    <subcellularLocation>
        <location evidence="1">Membrane</location>
        <topology evidence="1">Single-pass membrane protein</topology>
    </subcellularLocation>
</comment>
<dbReference type="AlphaFoldDB" id="A0A2A5X148"/>